<dbReference type="SUPFAM" id="SSF81799">
    <property type="entry name" value="Putative methyltransferase TM0872, insert domain"/>
    <property type="match status" value="1"/>
</dbReference>
<organism evidence="9 10">
    <name type="scientific">Chlorobium phaeovibrioides</name>
    <dbReference type="NCBI Taxonomy" id="1094"/>
    <lineage>
        <taxon>Bacteria</taxon>
        <taxon>Pseudomonadati</taxon>
        <taxon>Chlorobiota</taxon>
        <taxon>Chlorobiia</taxon>
        <taxon>Chlorobiales</taxon>
        <taxon>Chlorobiaceae</taxon>
        <taxon>Chlorobium/Pelodictyon group</taxon>
        <taxon>Chlorobium</taxon>
    </lineage>
</organism>
<dbReference type="OMA" id="NPAKRTF"/>
<dbReference type="GO" id="GO:0070475">
    <property type="term" value="P:rRNA base methylation"/>
    <property type="evidence" value="ECO:0007669"/>
    <property type="project" value="UniProtKB-UniRule"/>
</dbReference>
<reference evidence="9 10" key="1">
    <citation type="submission" date="2018-12" db="EMBL/GenBank/DDBJ databases">
        <authorList>
            <person name="Lunina O.N."/>
            <person name="Grouzdev D.S."/>
            <person name="Gorlenko V.M."/>
            <person name="Savvichev A.S."/>
        </authorList>
    </citation>
    <scope>NUCLEOTIDE SEQUENCE [LARGE SCALE GENOMIC DNA]</scope>
    <source>
        <strain evidence="9 10">BrKhr-17</strain>
    </source>
</reference>
<dbReference type="AlphaFoldDB" id="A0A432AUL7"/>
<keyword evidence="2 6" id="KW-0698">rRNA processing</keyword>
<feature type="binding site" evidence="6">
    <location>
        <position position="61"/>
    </location>
    <ligand>
        <name>S-adenosyl-L-methionine</name>
        <dbReference type="ChEBI" id="CHEBI:59789"/>
    </ligand>
</feature>
<dbReference type="InterPro" id="IPR002903">
    <property type="entry name" value="RsmH"/>
</dbReference>
<dbReference type="Pfam" id="PF01795">
    <property type="entry name" value="Methyltransf_5"/>
    <property type="match status" value="1"/>
</dbReference>
<dbReference type="GO" id="GO:0005737">
    <property type="term" value="C:cytoplasm"/>
    <property type="evidence" value="ECO:0007669"/>
    <property type="project" value="UniProtKB-SubCell"/>
</dbReference>
<evidence type="ECO:0000256" key="6">
    <source>
        <dbReference type="HAMAP-Rule" id="MF_01007"/>
    </source>
</evidence>
<comment type="similarity">
    <text evidence="1 6">Belongs to the methyltransferase superfamily. RsmH family.</text>
</comment>
<proteinExistence type="inferred from homology"/>
<dbReference type="PIRSF" id="PIRSF004486">
    <property type="entry name" value="MraW"/>
    <property type="match status" value="1"/>
</dbReference>
<evidence type="ECO:0000256" key="1">
    <source>
        <dbReference type="ARBA" id="ARBA00010396"/>
    </source>
</evidence>
<evidence type="ECO:0000313" key="7">
    <source>
        <dbReference type="EMBL" id="KAA6233291.1"/>
    </source>
</evidence>
<dbReference type="HAMAP" id="MF_01007">
    <property type="entry name" value="16SrRNA_methyltr_H"/>
    <property type="match status" value="1"/>
</dbReference>
<feature type="binding site" evidence="6">
    <location>
        <begin position="36"/>
        <end position="38"/>
    </location>
    <ligand>
        <name>S-adenosyl-L-methionine</name>
        <dbReference type="ChEBI" id="CHEBI:59789"/>
    </ligand>
</feature>
<dbReference type="SUPFAM" id="SSF53335">
    <property type="entry name" value="S-adenosyl-L-methionine-dependent methyltransferases"/>
    <property type="match status" value="1"/>
</dbReference>
<dbReference type="Proteomes" id="UP000489351">
    <property type="component" value="Unassembled WGS sequence"/>
</dbReference>
<comment type="function">
    <text evidence="6">Specifically methylates the N4 position of cytidine in position 1402 (C1402) of 16S rRNA.</text>
</comment>
<evidence type="ECO:0000256" key="5">
    <source>
        <dbReference type="ARBA" id="ARBA00022691"/>
    </source>
</evidence>
<reference evidence="8 12" key="3">
    <citation type="submission" date="2019-11" db="EMBL/GenBank/DDBJ databases">
        <title>Green- and brown-colored morphotypes of Chlorobia in the stratified aquatic ecosystems of Kandalaksha Gulf (White Sea): A model for study of the accessory genome evolution.</title>
        <authorList>
            <person name="Grouzdev D.S."/>
        </authorList>
    </citation>
    <scope>NUCLEOTIDE SEQUENCE [LARGE SCALE GENOMIC DNA]</scope>
    <source>
        <strain evidence="8 12">ZM</strain>
    </source>
</reference>
<name>A0A432AUL7_CHLPH</name>
<keyword evidence="6" id="KW-0963">Cytoplasm</keyword>
<evidence type="ECO:0000313" key="9">
    <source>
        <dbReference type="EMBL" id="RTY38111.1"/>
    </source>
</evidence>
<feature type="binding site" evidence="6">
    <location>
        <position position="88"/>
    </location>
    <ligand>
        <name>S-adenosyl-L-methionine</name>
        <dbReference type="ChEBI" id="CHEBI:59789"/>
    </ligand>
</feature>
<protein>
    <recommendedName>
        <fullName evidence="6">Ribosomal RNA small subunit methyltransferase H</fullName>
        <ecNumber evidence="6">2.1.1.199</ecNumber>
    </recommendedName>
    <alternativeName>
        <fullName evidence="6">16S rRNA m(4)C1402 methyltransferase</fullName>
    </alternativeName>
    <alternativeName>
        <fullName evidence="6">rRNA (cytosine-N(4)-)-methyltransferase RsmH</fullName>
    </alternativeName>
</protein>
<evidence type="ECO:0000256" key="4">
    <source>
        <dbReference type="ARBA" id="ARBA00022679"/>
    </source>
</evidence>
<evidence type="ECO:0000313" key="8">
    <source>
        <dbReference type="EMBL" id="MWV54486.1"/>
    </source>
</evidence>
<keyword evidence="4 6" id="KW-0808">Transferase</keyword>
<feature type="binding site" evidence="6">
    <location>
        <position position="121"/>
    </location>
    <ligand>
        <name>S-adenosyl-L-methionine</name>
        <dbReference type="ChEBI" id="CHEBI:59789"/>
    </ligand>
</feature>
<dbReference type="InterPro" id="IPR029063">
    <property type="entry name" value="SAM-dependent_MTases_sf"/>
</dbReference>
<reference evidence="7 11" key="2">
    <citation type="submission" date="2019-07" db="EMBL/GenBank/DDBJ databases">
        <title>Draft genome Sequence of Chlorobium phaeovibrioides sp. strain PhvTcv-s14, from the Phylum Chlorobi.</title>
        <authorList>
            <person name="Babenko V."/>
            <person name="Boldyreva D."/>
            <person name="Kanygina A."/>
            <person name="Selezneva O."/>
            <person name="Akopiyan T."/>
            <person name="Lunina O."/>
        </authorList>
    </citation>
    <scope>NUCLEOTIDE SEQUENCE [LARGE SCALE GENOMIC DNA]</scope>
    <source>
        <strain evidence="7 11">GrTcv12</strain>
    </source>
</reference>
<dbReference type="PANTHER" id="PTHR11265:SF0">
    <property type="entry name" value="12S RRNA N4-METHYLCYTIDINE METHYLTRANSFERASE"/>
    <property type="match status" value="1"/>
</dbReference>
<keyword evidence="12" id="KW-1185">Reference proteome</keyword>
<comment type="caution">
    <text evidence="9">The sequence shown here is derived from an EMBL/GenBank/DDBJ whole genome shotgun (WGS) entry which is preliminary data.</text>
</comment>
<dbReference type="EC" id="2.1.1.199" evidence="6"/>
<evidence type="ECO:0000313" key="10">
    <source>
        <dbReference type="Proteomes" id="UP000279908"/>
    </source>
</evidence>
<dbReference type="Proteomes" id="UP000327458">
    <property type="component" value="Unassembled WGS sequence"/>
</dbReference>
<evidence type="ECO:0000313" key="12">
    <source>
        <dbReference type="Proteomes" id="UP000489351"/>
    </source>
</evidence>
<keyword evidence="3 6" id="KW-0489">Methyltransferase</keyword>
<dbReference type="EMBL" id="VMRG01000001">
    <property type="protein sequence ID" value="KAA6233291.1"/>
    <property type="molecule type" value="Genomic_DNA"/>
</dbReference>
<sequence length="327" mass="35411">MGGMKSCYHEPVLAPESVSMLVRGPGLYLDGTLGGGGHSLAILCELERSGWLEGSLLLGIDQDDEALQEAGERLADYREHAVALKGNFGNIAALSAREAGSRGMEPQASGILLDLGVSSHQLDVPLRGFSYMQPGPLDMRMDSGATGTAADILNTAPEAELASIFFRYGEEPLSRVIARAVTTRRVEKGPFHTTDELADLVRSVVFGRERVMKSLSRVFQALRIAVNQELEVLERVLGDGVMLLKPGGRMAVISYHSLEDRMVKRFFSSLTTADWGPKGVGLREPVRPAAAIAVTGKPVRAGAEEVARNPRARSAKMRVIEKMENRE</sequence>
<keyword evidence="5 6" id="KW-0949">S-adenosyl-L-methionine</keyword>
<dbReference type="Gene3D" id="1.10.150.170">
    <property type="entry name" value="Putative methyltransferase TM0872, insert domain"/>
    <property type="match status" value="1"/>
</dbReference>
<dbReference type="PANTHER" id="PTHR11265">
    <property type="entry name" value="S-ADENOSYL-METHYLTRANSFERASE MRAW"/>
    <property type="match status" value="1"/>
</dbReference>
<dbReference type="RefSeq" id="WP_011890991.1">
    <property type="nucleotide sequence ID" value="NZ_RXYJ01000002.1"/>
</dbReference>
<evidence type="ECO:0000313" key="11">
    <source>
        <dbReference type="Proteomes" id="UP000327458"/>
    </source>
</evidence>
<feature type="binding site" evidence="6">
    <location>
        <position position="114"/>
    </location>
    <ligand>
        <name>S-adenosyl-L-methionine</name>
        <dbReference type="ChEBI" id="CHEBI:59789"/>
    </ligand>
</feature>
<accession>A0A432AUL7</accession>
<evidence type="ECO:0000256" key="3">
    <source>
        <dbReference type="ARBA" id="ARBA00022603"/>
    </source>
</evidence>
<evidence type="ECO:0000256" key="2">
    <source>
        <dbReference type="ARBA" id="ARBA00022552"/>
    </source>
</evidence>
<dbReference type="GO" id="GO:0071424">
    <property type="term" value="F:rRNA (cytosine-N4-)-methyltransferase activity"/>
    <property type="evidence" value="ECO:0007669"/>
    <property type="project" value="UniProtKB-UniRule"/>
</dbReference>
<dbReference type="SMR" id="A0A432AUL7"/>
<dbReference type="Proteomes" id="UP000279908">
    <property type="component" value="Unassembled WGS sequence"/>
</dbReference>
<dbReference type="EMBL" id="WUBZ01000013">
    <property type="protein sequence ID" value="MWV54486.1"/>
    <property type="molecule type" value="Genomic_DNA"/>
</dbReference>
<dbReference type="NCBIfam" id="TIGR00006">
    <property type="entry name" value="16S rRNA (cytosine(1402)-N(4))-methyltransferase RsmH"/>
    <property type="match status" value="1"/>
</dbReference>
<comment type="catalytic activity">
    <reaction evidence="6">
        <text>cytidine(1402) in 16S rRNA + S-adenosyl-L-methionine = N(4)-methylcytidine(1402) in 16S rRNA + S-adenosyl-L-homocysteine + H(+)</text>
        <dbReference type="Rhea" id="RHEA:42928"/>
        <dbReference type="Rhea" id="RHEA-COMP:10286"/>
        <dbReference type="Rhea" id="RHEA-COMP:10287"/>
        <dbReference type="ChEBI" id="CHEBI:15378"/>
        <dbReference type="ChEBI" id="CHEBI:57856"/>
        <dbReference type="ChEBI" id="CHEBI:59789"/>
        <dbReference type="ChEBI" id="CHEBI:74506"/>
        <dbReference type="ChEBI" id="CHEBI:82748"/>
        <dbReference type="EC" id="2.1.1.199"/>
    </reaction>
</comment>
<gene>
    <name evidence="6 9" type="primary">rsmH</name>
    <name evidence="9" type="ORF">EKD02_05265</name>
    <name evidence="7" type="ORF">FP507_09835</name>
    <name evidence="8" type="ORF">GJ685_05335</name>
</gene>
<dbReference type="EMBL" id="RXYK01000006">
    <property type="protein sequence ID" value="RTY38111.1"/>
    <property type="molecule type" value="Genomic_DNA"/>
</dbReference>
<comment type="subcellular location">
    <subcellularLocation>
        <location evidence="6">Cytoplasm</location>
    </subcellularLocation>
</comment>
<dbReference type="InterPro" id="IPR023397">
    <property type="entry name" value="SAM-dep_MeTrfase_MraW_recog"/>
</dbReference>
<dbReference type="Gene3D" id="3.40.50.150">
    <property type="entry name" value="Vaccinia Virus protein VP39"/>
    <property type="match status" value="1"/>
</dbReference>